<evidence type="ECO:0000259" key="8">
    <source>
        <dbReference type="PROSITE" id="PS50113"/>
    </source>
</evidence>
<evidence type="ECO:0000256" key="4">
    <source>
        <dbReference type="ARBA" id="ARBA00029447"/>
    </source>
</evidence>
<evidence type="ECO:0000256" key="5">
    <source>
        <dbReference type="PROSITE-ProRule" id="PRU00284"/>
    </source>
</evidence>
<dbReference type="PRINTS" id="PR00260">
    <property type="entry name" value="CHEMTRNSDUCR"/>
</dbReference>
<dbReference type="Pfam" id="PF00015">
    <property type="entry name" value="MCPsignal"/>
    <property type="match status" value="1"/>
</dbReference>
<feature type="domain" description="T-SNARE coiled-coil homology" evidence="9">
    <location>
        <begin position="411"/>
        <end position="473"/>
    </location>
</feature>
<dbReference type="PROSITE" id="PS50113">
    <property type="entry name" value="PAC"/>
    <property type="match status" value="2"/>
</dbReference>
<dbReference type="SMART" id="SM00086">
    <property type="entry name" value="PAC"/>
    <property type="match status" value="2"/>
</dbReference>
<dbReference type="Pfam" id="PF08447">
    <property type="entry name" value="PAS_3"/>
    <property type="match status" value="2"/>
</dbReference>
<evidence type="ECO:0000256" key="1">
    <source>
        <dbReference type="ARBA" id="ARBA00004429"/>
    </source>
</evidence>
<feature type="domain" description="Methyl-accepting transducer" evidence="6">
    <location>
        <begin position="259"/>
        <end position="481"/>
    </location>
</feature>
<dbReference type="SMART" id="SM00283">
    <property type="entry name" value="MA"/>
    <property type="match status" value="1"/>
</dbReference>
<dbReference type="InterPro" id="IPR013655">
    <property type="entry name" value="PAS_fold_3"/>
</dbReference>
<dbReference type="InterPro" id="IPR004089">
    <property type="entry name" value="MCPsignal_dom"/>
</dbReference>
<dbReference type="RefSeq" id="WP_243066351.1">
    <property type="nucleotide sequence ID" value="NZ_JAIVFK010000034.1"/>
</dbReference>
<evidence type="ECO:0000256" key="2">
    <source>
        <dbReference type="ARBA" id="ARBA00022519"/>
    </source>
</evidence>
<evidence type="ECO:0000259" key="7">
    <source>
        <dbReference type="PROSITE" id="PS50112"/>
    </source>
</evidence>
<dbReference type="InterPro" id="IPR004090">
    <property type="entry name" value="Chemotax_Me-accpt_rcpt"/>
</dbReference>
<keyword evidence="2" id="KW-1003">Cell membrane</keyword>
<evidence type="ECO:0000259" key="9">
    <source>
        <dbReference type="PROSITE" id="PS50192"/>
    </source>
</evidence>
<keyword evidence="2" id="KW-0472">Membrane</keyword>
<keyword evidence="3 5" id="KW-0807">Transducer</keyword>
<organism evidence="10 11">
    <name type="scientific">Candidatus Rhodoblastus alkanivorans</name>
    <dbReference type="NCBI Taxonomy" id="2954117"/>
    <lineage>
        <taxon>Bacteria</taxon>
        <taxon>Pseudomonadati</taxon>
        <taxon>Pseudomonadota</taxon>
        <taxon>Alphaproteobacteria</taxon>
        <taxon>Hyphomicrobiales</taxon>
        <taxon>Rhodoblastaceae</taxon>
        <taxon>Rhodoblastus</taxon>
    </lineage>
</organism>
<dbReference type="Proteomes" id="UP001139104">
    <property type="component" value="Unassembled WGS sequence"/>
</dbReference>
<dbReference type="SMART" id="SM00091">
    <property type="entry name" value="PAS"/>
    <property type="match status" value="2"/>
</dbReference>
<gene>
    <name evidence="10" type="ORF">K2U94_06095</name>
</gene>
<evidence type="ECO:0000313" key="10">
    <source>
        <dbReference type="EMBL" id="MCI4682332.1"/>
    </source>
</evidence>
<dbReference type="InterPro" id="IPR000700">
    <property type="entry name" value="PAS-assoc_C"/>
</dbReference>
<dbReference type="Gene3D" id="1.10.287.950">
    <property type="entry name" value="Methyl-accepting chemotaxis protein"/>
    <property type="match status" value="1"/>
</dbReference>
<keyword evidence="2" id="KW-0997">Cell inner membrane</keyword>
<sequence length="495" mass="53322">MKLLGLKKPDLHDVIFDVVNRSRGILELGLDETILEVNAKYLDAMGYRRDELVGRKHLVTVGKSEADLRAYEDLWRRLRSGEPMEREIKRISRDGSPRWFHCVYTFLRDAKARPVRVVMVFAEITEQKMQQAAMEAQLDAIHHSSAVVECDVEGRIVDANANFLTIMGYSRDEIVGKAHSVLIDRNEARSTENAELWARLARGECVNGDFRRIAKGGREVWIRGSYNPVLDLDGKLHRVIQMSVDVTAQIERRMQRERVFSDVDRRLDSITATVSSVAGEAGEAAFASSGAAGNVQAVAAGAEELSASFQEITRQVRRAAEIANNATEAAASAANLVETLTADAQKIGEIVALINDIAAKTNLLALNATIEAARAGEAGRGFAVVASEVKTLATHTAKATEEIGAQVASVRASTSGVTQAIDVIGGVIASINEITTTISDSVEAQGAVTIDISENMQTAARGVESISASLKAIAQSTAEIDAAAKTVRDLSRGAA</sequence>
<dbReference type="EMBL" id="JAIVFP010000001">
    <property type="protein sequence ID" value="MCI4682332.1"/>
    <property type="molecule type" value="Genomic_DNA"/>
</dbReference>
<dbReference type="NCBIfam" id="TIGR00229">
    <property type="entry name" value="sensory_box"/>
    <property type="match status" value="2"/>
</dbReference>
<dbReference type="PANTHER" id="PTHR32089">
    <property type="entry name" value="METHYL-ACCEPTING CHEMOTAXIS PROTEIN MCPB"/>
    <property type="match status" value="1"/>
</dbReference>
<comment type="similarity">
    <text evidence="4">Belongs to the methyl-accepting chemotaxis (MCP) protein family.</text>
</comment>
<protein>
    <submittedName>
        <fullName evidence="10">PAS domain-containing methyl-accepting chemotaxis protein</fullName>
    </submittedName>
</protein>
<feature type="domain" description="PAC" evidence="8">
    <location>
        <begin position="84"/>
        <end position="136"/>
    </location>
</feature>
<feature type="domain" description="PAC" evidence="8">
    <location>
        <begin position="206"/>
        <end position="258"/>
    </location>
</feature>
<dbReference type="PROSITE" id="PS50111">
    <property type="entry name" value="CHEMOTAXIS_TRANSDUC_2"/>
    <property type="match status" value="1"/>
</dbReference>
<dbReference type="PANTHER" id="PTHR32089:SF112">
    <property type="entry name" value="LYSOZYME-LIKE PROTEIN-RELATED"/>
    <property type="match status" value="1"/>
</dbReference>
<name>A0ABS9Z417_9HYPH</name>
<evidence type="ECO:0000259" key="6">
    <source>
        <dbReference type="PROSITE" id="PS50111"/>
    </source>
</evidence>
<feature type="domain" description="PAS" evidence="7">
    <location>
        <begin position="130"/>
        <end position="177"/>
    </location>
</feature>
<dbReference type="InterPro" id="IPR001610">
    <property type="entry name" value="PAC"/>
</dbReference>
<dbReference type="InterPro" id="IPR000014">
    <property type="entry name" value="PAS"/>
</dbReference>
<proteinExistence type="inferred from homology"/>
<evidence type="ECO:0000313" key="11">
    <source>
        <dbReference type="Proteomes" id="UP001139104"/>
    </source>
</evidence>
<accession>A0ABS9Z417</accession>
<dbReference type="SUPFAM" id="SSF55785">
    <property type="entry name" value="PYP-like sensor domain (PAS domain)"/>
    <property type="match status" value="2"/>
</dbReference>
<dbReference type="PROSITE" id="PS50112">
    <property type="entry name" value="PAS"/>
    <property type="match status" value="1"/>
</dbReference>
<dbReference type="InterPro" id="IPR000727">
    <property type="entry name" value="T_SNARE_dom"/>
</dbReference>
<dbReference type="CDD" id="cd00130">
    <property type="entry name" value="PAS"/>
    <property type="match status" value="2"/>
</dbReference>
<keyword evidence="11" id="KW-1185">Reference proteome</keyword>
<dbReference type="InterPro" id="IPR035965">
    <property type="entry name" value="PAS-like_dom_sf"/>
</dbReference>
<comment type="subcellular location">
    <subcellularLocation>
        <location evidence="1">Cell inner membrane</location>
        <topology evidence="1">Multi-pass membrane protein</topology>
    </subcellularLocation>
</comment>
<reference evidence="10" key="1">
    <citation type="journal article" date="2022" name="ISME J.">
        <title>Identification of active gaseous-alkane degraders at natural gas seeps.</title>
        <authorList>
            <person name="Farhan Ul Haque M."/>
            <person name="Hernandez M."/>
            <person name="Crombie A.T."/>
            <person name="Murrell J.C."/>
        </authorList>
    </citation>
    <scope>NUCLEOTIDE SEQUENCE</scope>
    <source>
        <strain evidence="10">PC2</strain>
    </source>
</reference>
<dbReference type="SUPFAM" id="SSF58104">
    <property type="entry name" value="Methyl-accepting chemotaxis protein (MCP) signaling domain"/>
    <property type="match status" value="1"/>
</dbReference>
<dbReference type="PROSITE" id="PS50192">
    <property type="entry name" value="T_SNARE"/>
    <property type="match status" value="1"/>
</dbReference>
<comment type="caution">
    <text evidence="10">The sequence shown here is derived from an EMBL/GenBank/DDBJ whole genome shotgun (WGS) entry which is preliminary data.</text>
</comment>
<dbReference type="Gene3D" id="3.30.450.20">
    <property type="entry name" value="PAS domain"/>
    <property type="match status" value="2"/>
</dbReference>
<evidence type="ECO:0000256" key="3">
    <source>
        <dbReference type="ARBA" id="ARBA00023224"/>
    </source>
</evidence>